<dbReference type="EMBL" id="CP012752">
    <property type="protein sequence ID" value="ALG07216.1"/>
    <property type="molecule type" value="Genomic_DNA"/>
</dbReference>
<dbReference type="Pfam" id="PF00891">
    <property type="entry name" value="Methyltransf_2"/>
    <property type="match status" value="1"/>
</dbReference>
<dbReference type="RefSeq" id="WP_054289185.1">
    <property type="nucleotide sequence ID" value="NZ_CP012752.1"/>
</dbReference>
<dbReference type="Gene3D" id="3.40.50.150">
    <property type="entry name" value="Vaccinia Virus protein VP39"/>
    <property type="match status" value="1"/>
</dbReference>
<organism evidence="2 3">
    <name type="scientific">Kibdelosporangium phytohabitans</name>
    <dbReference type="NCBI Taxonomy" id="860235"/>
    <lineage>
        <taxon>Bacteria</taxon>
        <taxon>Bacillati</taxon>
        <taxon>Actinomycetota</taxon>
        <taxon>Actinomycetes</taxon>
        <taxon>Pseudonocardiales</taxon>
        <taxon>Pseudonocardiaceae</taxon>
        <taxon>Kibdelosporangium</taxon>
    </lineage>
</organism>
<name>A0A0N9HYL3_9PSEU</name>
<evidence type="ECO:0000259" key="1">
    <source>
        <dbReference type="Pfam" id="PF00891"/>
    </source>
</evidence>
<evidence type="ECO:0000313" key="3">
    <source>
        <dbReference type="Proteomes" id="UP000063699"/>
    </source>
</evidence>
<sequence length="180" mass="19346">MLDISVSNEPWTIPYCQRHPRSHVTVLDLPDALPTIRRAVSRAGLLHRYDFLPGDLFTAQLEPDAYNLIIVAHVCSMLGHAEGAALIRRLTAALAADGVLAIIDTLAGAPGSAMQELALYLRTRAGTVHQPDTYRCWLTDARLSGVSGMNLPLPLAITVITGSKIVPAKSAQDEPSTEEG</sequence>
<feature type="domain" description="O-methyltransferase C-terminal" evidence="1">
    <location>
        <begin position="17"/>
        <end position="135"/>
    </location>
</feature>
<accession>A0A0N9HYL3</accession>
<proteinExistence type="predicted"/>
<protein>
    <recommendedName>
        <fullName evidence="1">O-methyltransferase C-terminal domain-containing protein</fullName>
    </recommendedName>
</protein>
<dbReference type="InterPro" id="IPR029063">
    <property type="entry name" value="SAM-dependent_MTases_sf"/>
</dbReference>
<dbReference type="GO" id="GO:0008171">
    <property type="term" value="F:O-methyltransferase activity"/>
    <property type="evidence" value="ECO:0007669"/>
    <property type="project" value="InterPro"/>
</dbReference>
<reference evidence="2 3" key="1">
    <citation type="submission" date="2015-07" db="EMBL/GenBank/DDBJ databases">
        <title>Genome sequencing of Kibdelosporangium phytohabitans.</title>
        <authorList>
            <person name="Qin S."/>
            <person name="Xing K."/>
        </authorList>
    </citation>
    <scope>NUCLEOTIDE SEQUENCE [LARGE SCALE GENOMIC DNA]</scope>
    <source>
        <strain evidence="2 3">KLBMP1111</strain>
    </source>
</reference>
<keyword evidence="3" id="KW-1185">Reference proteome</keyword>
<dbReference type="STRING" id="860235.AOZ06_10040"/>
<dbReference type="Proteomes" id="UP000063699">
    <property type="component" value="Chromosome"/>
</dbReference>
<dbReference type="CDD" id="cd02440">
    <property type="entry name" value="AdoMet_MTases"/>
    <property type="match status" value="1"/>
</dbReference>
<dbReference type="KEGG" id="kphy:AOZ06_10040"/>
<gene>
    <name evidence="2" type="ORF">AOZ06_10040</name>
</gene>
<dbReference type="InterPro" id="IPR001077">
    <property type="entry name" value="COMT_C"/>
</dbReference>
<evidence type="ECO:0000313" key="2">
    <source>
        <dbReference type="EMBL" id="ALG07216.1"/>
    </source>
</evidence>
<dbReference type="SUPFAM" id="SSF53335">
    <property type="entry name" value="S-adenosyl-L-methionine-dependent methyltransferases"/>
    <property type="match status" value="1"/>
</dbReference>
<dbReference type="AlphaFoldDB" id="A0A0N9HYL3"/>